<evidence type="ECO:0000313" key="1">
    <source>
        <dbReference type="EMBL" id="MEH2558560.1"/>
    </source>
</evidence>
<keyword evidence="2" id="KW-1185">Reference proteome</keyword>
<organism evidence="1 2">
    <name type="scientific">Bradyrhizobium algeriense</name>
    <dbReference type="NCBI Taxonomy" id="634784"/>
    <lineage>
        <taxon>Bacteria</taxon>
        <taxon>Pseudomonadati</taxon>
        <taxon>Pseudomonadota</taxon>
        <taxon>Alphaproteobacteria</taxon>
        <taxon>Hyphomicrobiales</taxon>
        <taxon>Nitrobacteraceae</taxon>
        <taxon>Bradyrhizobium</taxon>
    </lineage>
</organism>
<dbReference type="EMBL" id="JAZHRV010000001">
    <property type="protein sequence ID" value="MEH2558560.1"/>
    <property type="molecule type" value="Genomic_DNA"/>
</dbReference>
<evidence type="ECO:0000313" key="2">
    <source>
        <dbReference type="Proteomes" id="UP001364224"/>
    </source>
</evidence>
<comment type="caution">
    <text evidence="1">The sequence shown here is derived from an EMBL/GenBank/DDBJ whole genome shotgun (WGS) entry which is preliminary data.</text>
</comment>
<accession>A0ABU8BJ86</accession>
<sequence>MSVNHGDGNENAHPHHHACTNLFGCGDEKGTGIIREDIKDAAFDNRASDTLLHMDEVDQETLDGYLSARGHWRRKFLQASSFMGALAAIEPWFARLARAQEAGAAPKRQSDRGGRVHVVPSTKETVQLGVYDANLAPILAIDSGDVISFPDTWSHFLNEMQPGVPIDRLAKLRVDNPGRGPHSIIGPIAVNKAEPGDVLEIRYQRIRPYEWGAVFNNPGSLGTGLLPQDYAQGQIKYVDLDLRAMKGKFMPNITIPLKPFQGTLGVAPPDGYFPPLSPGVTSSVPPGPHAGNLDLSELSEGSTLYIPVWKPGALIYTGDSHAVQGDGEISLTALETRMKELRIQIILHKQKNLAWPVAETDTHWIVIGLDKDLNTAMALAARNAIKFLATRAKISELDAYALCSVAVSFRVTQVVDIVRGVHALIPKTIFAPQLRREMTMV</sequence>
<dbReference type="PANTHER" id="PTHR31891">
    <property type="entry name" value="FORMAMIDASE C869.04-RELATED"/>
    <property type="match status" value="1"/>
</dbReference>
<dbReference type="Gene3D" id="2.60.120.580">
    <property type="entry name" value="Acetamidase/Formamidase-like domains"/>
    <property type="match status" value="2"/>
</dbReference>
<dbReference type="InterPro" id="IPR004304">
    <property type="entry name" value="FmdA_AmdA"/>
</dbReference>
<proteinExistence type="predicted"/>
<dbReference type="PANTHER" id="PTHR31891:SF1">
    <property type="entry name" value="FORMAMIDASE C869.04-RELATED"/>
    <property type="match status" value="1"/>
</dbReference>
<protein>
    <submittedName>
        <fullName evidence="1">Acetamidase/formamidase</fullName>
    </submittedName>
</protein>
<reference evidence="1 2" key="1">
    <citation type="submission" date="2024-02" db="EMBL/GenBank/DDBJ databases">
        <title>Adaptive strategies in a cosmopolitan and abundant soil bacterium.</title>
        <authorList>
            <person name="Carini P."/>
        </authorList>
    </citation>
    <scope>NUCLEOTIDE SEQUENCE [LARGE SCALE GENOMIC DNA]</scope>
    <source>
        <strain evidence="1 2">AZCC 1608</strain>
    </source>
</reference>
<name>A0ABU8BJ86_9BRAD</name>
<gene>
    <name evidence="1" type="ORF">V1286_006089</name>
</gene>
<dbReference type="Pfam" id="PF03069">
    <property type="entry name" value="FmdA_AmdA"/>
    <property type="match status" value="2"/>
</dbReference>
<dbReference type="Gene3D" id="3.10.28.20">
    <property type="entry name" value="Acetamidase/Formamidase-like domains"/>
    <property type="match status" value="1"/>
</dbReference>
<dbReference type="Proteomes" id="UP001364224">
    <property type="component" value="Unassembled WGS sequence"/>
</dbReference>
<dbReference type="RefSeq" id="WP_334485686.1">
    <property type="nucleotide sequence ID" value="NZ_JAZHRV010000001.1"/>
</dbReference>
<dbReference type="SUPFAM" id="SSF141130">
    <property type="entry name" value="Acetamidase/Formamidase-like"/>
    <property type="match status" value="1"/>
</dbReference>